<evidence type="ECO:0000313" key="1">
    <source>
        <dbReference type="EMBL" id="KAJ3480384.1"/>
    </source>
</evidence>
<keyword evidence="2" id="KW-1185">Reference proteome</keyword>
<protein>
    <submittedName>
        <fullName evidence="1">Uncharacterized protein</fullName>
    </submittedName>
</protein>
<evidence type="ECO:0000313" key="2">
    <source>
        <dbReference type="Proteomes" id="UP001212997"/>
    </source>
</evidence>
<gene>
    <name evidence="1" type="ORF">NLI96_g8383</name>
</gene>
<dbReference type="AlphaFoldDB" id="A0AAD5UZB1"/>
<reference evidence="1" key="1">
    <citation type="submission" date="2022-07" db="EMBL/GenBank/DDBJ databases">
        <title>Genome Sequence of Physisporinus lineatus.</title>
        <authorList>
            <person name="Buettner E."/>
        </authorList>
    </citation>
    <scope>NUCLEOTIDE SEQUENCE</scope>
    <source>
        <strain evidence="1">VT162</strain>
    </source>
</reference>
<dbReference type="EMBL" id="JANAWD010000378">
    <property type="protein sequence ID" value="KAJ3480384.1"/>
    <property type="molecule type" value="Genomic_DNA"/>
</dbReference>
<comment type="caution">
    <text evidence="1">The sequence shown here is derived from an EMBL/GenBank/DDBJ whole genome shotgun (WGS) entry which is preliminary data.</text>
</comment>
<name>A0AAD5UZB1_9APHY</name>
<proteinExistence type="predicted"/>
<sequence>MNSIARRLRGTSVLHQEARKSPVYLARLSSASTTISYSRTPIALLYGTRTTKEYSFHTLVSPLPPSVVSNLTTVVGQVSLRLVLGQNSAVVGITPSPPGNTPDDANH</sequence>
<accession>A0AAD5UZB1</accession>
<dbReference type="Proteomes" id="UP001212997">
    <property type="component" value="Unassembled WGS sequence"/>
</dbReference>
<organism evidence="1 2">
    <name type="scientific">Meripilus lineatus</name>
    <dbReference type="NCBI Taxonomy" id="2056292"/>
    <lineage>
        <taxon>Eukaryota</taxon>
        <taxon>Fungi</taxon>
        <taxon>Dikarya</taxon>
        <taxon>Basidiomycota</taxon>
        <taxon>Agaricomycotina</taxon>
        <taxon>Agaricomycetes</taxon>
        <taxon>Polyporales</taxon>
        <taxon>Meripilaceae</taxon>
        <taxon>Meripilus</taxon>
    </lineage>
</organism>